<protein>
    <submittedName>
        <fullName evidence="1">Uncharacterized protein</fullName>
    </submittedName>
</protein>
<dbReference type="AlphaFoldDB" id="A0A9D4H3I4"/>
<gene>
    <name evidence="1" type="ORF">DPMN_129864</name>
</gene>
<name>A0A9D4H3I4_DREPO</name>
<dbReference type="Proteomes" id="UP000828390">
    <property type="component" value="Unassembled WGS sequence"/>
</dbReference>
<proteinExistence type="predicted"/>
<accession>A0A9D4H3I4</accession>
<dbReference type="EMBL" id="JAIWYP010000005">
    <property type="protein sequence ID" value="KAH3827918.1"/>
    <property type="molecule type" value="Genomic_DNA"/>
</dbReference>
<keyword evidence="2" id="KW-1185">Reference proteome</keyword>
<reference evidence="1" key="2">
    <citation type="submission" date="2020-11" db="EMBL/GenBank/DDBJ databases">
        <authorList>
            <person name="McCartney M.A."/>
            <person name="Auch B."/>
            <person name="Kono T."/>
            <person name="Mallez S."/>
            <person name="Becker A."/>
            <person name="Gohl D.M."/>
            <person name="Silverstein K.A.T."/>
            <person name="Koren S."/>
            <person name="Bechman K.B."/>
            <person name="Herman A."/>
            <person name="Abrahante J.E."/>
            <person name="Garbe J."/>
        </authorList>
    </citation>
    <scope>NUCLEOTIDE SEQUENCE</scope>
    <source>
        <strain evidence="1">Duluth1</strain>
        <tissue evidence="1">Whole animal</tissue>
    </source>
</reference>
<sequence>MHTSKQSLPKVNDTRKHSVGFSKVGHFLYASDVVQIEKLFPCESFREKDPIGKEKALKGE</sequence>
<comment type="caution">
    <text evidence="1">The sequence shown here is derived from an EMBL/GenBank/DDBJ whole genome shotgun (WGS) entry which is preliminary data.</text>
</comment>
<reference evidence="1" key="1">
    <citation type="journal article" date="2019" name="bioRxiv">
        <title>The Genome of the Zebra Mussel, Dreissena polymorpha: A Resource for Invasive Species Research.</title>
        <authorList>
            <person name="McCartney M.A."/>
            <person name="Auch B."/>
            <person name="Kono T."/>
            <person name="Mallez S."/>
            <person name="Zhang Y."/>
            <person name="Obille A."/>
            <person name="Becker A."/>
            <person name="Abrahante J.E."/>
            <person name="Garbe J."/>
            <person name="Badalamenti J.P."/>
            <person name="Herman A."/>
            <person name="Mangelson H."/>
            <person name="Liachko I."/>
            <person name="Sullivan S."/>
            <person name="Sone E.D."/>
            <person name="Koren S."/>
            <person name="Silverstein K.A.T."/>
            <person name="Beckman K.B."/>
            <person name="Gohl D.M."/>
        </authorList>
    </citation>
    <scope>NUCLEOTIDE SEQUENCE</scope>
    <source>
        <strain evidence="1">Duluth1</strain>
        <tissue evidence="1">Whole animal</tissue>
    </source>
</reference>
<organism evidence="1 2">
    <name type="scientific">Dreissena polymorpha</name>
    <name type="common">Zebra mussel</name>
    <name type="synonym">Mytilus polymorpha</name>
    <dbReference type="NCBI Taxonomy" id="45954"/>
    <lineage>
        <taxon>Eukaryota</taxon>
        <taxon>Metazoa</taxon>
        <taxon>Spiralia</taxon>
        <taxon>Lophotrochozoa</taxon>
        <taxon>Mollusca</taxon>
        <taxon>Bivalvia</taxon>
        <taxon>Autobranchia</taxon>
        <taxon>Heteroconchia</taxon>
        <taxon>Euheterodonta</taxon>
        <taxon>Imparidentia</taxon>
        <taxon>Neoheterodontei</taxon>
        <taxon>Myida</taxon>
        <taxon>Dreissenoidea</taxon>
        <taxon>Dreissenidae</taxon>
        <taxon>Dreissena</taxon>
    </lineage>
</organism>
<evidence type="ECO:0000313" key="1">
    <source>
        <dbReference type="EMBL" id="KAH3827918.1"/>
    </source>
</evidence>
<evidence type="ECO:0000313" key="2">
    <source>
        <dbReference type="Proteomes" id="UP000828390"/>
    </source>
</evidence>